<gene>
    <name evidence="1" type="ORF">EV146_103242</name>
</gene>
<organism evidence="1 2">
    <name type="scientific">Mesobacillus foraminis</name>
    <dbReference type="NCBI Taxonomy" id="279826"/>
    <lineage>
        <taxon>Bacteria</taxon>
        <taxon>Bacillati</taxon>
        <taxon>Bacillota</taxon>
        <taxon>Bacilli</taxon>
        <taxon>Bacillales</taxon>
        <taxon>Bacillaceae</taxon>
        <taxon>Mesobacillus</taxon>
    </lineage>
</organism>
<dbReference type="EMBL" id="SLVV01000003">
    <property type="protein sequence ID" value="TCN26719.1"/>
    <property type="molecule type" value="Genomic_DNA"/>
</dbReference>
<comment type="caution">
    <text evidence="1">The sequence shown here is derived from an EMBL/GenBank/DDBJ whole genome shotgun (WGS) entry which is preliminary data.</text>
</comment>
<dbReference type="Proteomes" id="UP000295689">
    <property type="component" value="Unassembled WGS sequence"/>
</dbReference>
<sequence length="101" mass="11199">MIKVITVKDHVKTYARPSINAIIVNDHPLAGKELTVYPSIEGWYELRPVDIDGVLNTEFVQKSDIKIVGKEQKKVANSPLDSETSDLGKITALVKNVIKGR</sequence>
<accession>A0A4R2BKQ6</accession>
<name>A0A4R2BKQ6_9BACI</name>
<evidence type="ECO:0000313" key="1">
    <source>
        <dbReference type="EMBL" id="TCN26719.1"/>
    </source>
</evidence>
<evidence type="ECO:0000313" key="2">
    <source>
        <dbReference type="Proteomes" id="UP000295689"/>
    </source>
</evidence>
<keyword evidence="2" id="KW-1185">Reference proteome</keyword>
<reference evidence="1 2" key="1">
    <citation type="journal article" date="2015" name="Stand. Genomic Sci.">
        <title>Genomic Encyclopedia of Bacterial and Archaeal Type Strains, Phase III: the genomes of soil and plant-associated and newly described type strains.</title>
        <authorList>
            <person name="Whitman W.B."/>
            <person name="Woyke T."/>
            <person name="Klenk H.P."/>
            <person name="Zhou Y."/>
            <person name="Lilburn T.G."/>
            <person name="Beck B.J."/>
            <person name="De Vos P."/>
            <person name="Vandamme P."/>
            <person name="Eisen J.A."/>
            <person name="Garrity G."/>
            <person name="Hugenholtz P."/>
            <person name="Kyrpides N.C."/>
        </authorList>
    </citation>
    <scope>NUCLEOTIDE SEQUENCE [LARGE SCALE GENOMIC DNA]</scope>
    <source>
        <strain evidence="1 2">CV53</strain>
    </source>
</reference>
<proteinExistence type="predicted"/>
<evidence type="ECO:0008006" key="3">
    <source>
        <dbReference type="Google" id="ProtNLM"/>
    </source>
</evidence>
<dbReference type="RefSeq" id="WP_132003272.1">
    <property type="nucleotide sequence ID" value="NZ_JABUHM010000002.1"/>
</dbReference>
<dbReference type="AlphaFoldDB" id="A0A4R2BKQ6"/>
<protein>
    <recommendedName>
        <fullName evidence="3">SH3 domain-containing protein</fullName>
    </recommendedName>
</protein>